<evidence type="ECO:0000256" key="4">
    <source>
        <dbReference type="ARBA" id="ARBA00022719"/>
    </source>
</evidence>
<evidence type="ECO:0000256" key="2">
    <source>
        <dbReference type="ARBA" id="ARBA00006214"/>
    </source>
</evidence>
<dbReference type="GO" id="GO:0016491">
    <property type="term" value="F:oxidoreductase activity"/>
    <property type="evidence" value="ECO:0007669"/>
    <property type="project" value="UniProtKB-KW"/>
</dbReference>
<evidence type="ECO:0000256" key="8">
    <source>
        <dbReference type="ARBA" id="ARBA00023157"/>
    </source>
</evidence>
<evidence type="ECO:0000256" key="3">
    <source>
        <dbReference type="ARBA" id="ARBA00022692"/>
    </source>
</evidence>
<evidence type="ECO:0000256" key="7">
    <source>
        <dbReference type="ARBA" id="ARBA00023136"/>
    </source>
</evidence>
<organism evidence="12">
    <name type="scientific">freshwater metagenome</name>
    <dbReference type="NCBI Taxonomy" id="449393"/>
    <lineage>
        <taxon>unclassified sequences</taxon>
        <taxon>metagenomes</taxon>
        <taxon>ecological metagenomes</taxon>
    </lineage>
</organism>
<dbReference type="GO" id="GO:0048038">
    <property type="term" value="F:quinone binding"/>
    <property type="evidence" value="ECO:0007669"/>
    <property type="project" value="UniProtKB-KW"/>
</dbReference>
<keyword evidence="5 10" id="KW-1133">Transmembrane helix</keyword>
<evidence type="ECO:0000313" key="12">
    <source>
        <dbReference type="EMBL" id="KGA17183.1"/>
    </source>
</evidence>
<dbReference type="AlphaFoldDB" id="A0A094SFY4"/>
<reference evidence="12" key="1">
    <citation type="submission" date="2014-05" db="EMBL/GenBank/DDBJ databases">
        <title>Key roles for freshwater Actinobacteria revealed by deep metagenomic sequencing.</title>
        <authorList>
            <person name="Ghai R."/>
            <person name="Mizuno C.M."/>
            <person name="Picazo A."/>
            <person name="Camacho A."/>
            <person name="Rodriguez-Valera F."/>
        </authorList>
    </citation>
    <scope>NUCLEOTIDE SEQUENCE</scope>
</reference>
<comment type="caution">
    <text evidence="12">The sequence shown here is derived from an EMBL/GenBank/DDBJ whole genome shotgun (WGS) entry which is preliminary data.</text>
</comment>
<accession>A0A094SFY4</accession>
<feature type="domain" description="Vitamin K epoxide reductase" evidence="11">
    <location>
        <begin position="13"/>
        <end position="154"/>
    </location>
</feature>
<evidence type="ECO:0000256" key="9">
    <source>
        <dbReference type="ARBA" id="ARBA00023284"/>
    </source>
</evidence>
<dbReference type="InterPro" id="IPR012932">
    <property type="entry name" value="VKOR"/>
</dbReference>
<sequence>MSETGTIERLRAYRKTYIAMLVSSALSLIASLVLAIDAVKLAAQPTGQLSCDINAVLSCGTVARAWQSQLLGFPNSFLGLMTEPVVITVAVAGLGLVTFPRWFMRAAHIVYGAGLVFALWLLSQSLFVINSLCPWCLLVTGSTITVFSTITRVVLLENVWNFAPERQEKIVAFLERGWGRVFYAGSYATITIVIFLKYGYELFN</sequence>
<dbReference type="Gene3D" id="1.20.1440.130">
    <property type="entry name" value="VKOR domain"/>
    <property type="match status" value="1"/>
</dbReference>
<gene>
    <name evidence="12" type="ORF">GM50_12505</name>
</gene>
<dbReference type="CDD" id="cd12922">
    <property type="entry name" value="VKOR_5"/>
    <property type="match status" value="1"/>
</dbReference>
<dbReference type="InterPro" id="IPR038354">
    <property type="entry name" value="VKOR_sf"/>
</dbReference>
<keyword evidence="6" id="KW-0560">Oxidoreductase</keyword>
<feature type="transmembrane region" description="Helical" evidence="10">
    <location>
        <begin position="77"/>
        <end position="97"/>
    </location>
</feature>
<comment type="similarity">
    <text evidence="2">Belongs to the VKOR family.</text>
</comment>
<dbReference type="GO" id="GO:0016020">
    <property type="term" value="C:membrane"/>
    <property type="evidence" value="ECO:0007669"/>
    <property type="project" value="UniProtKB-SubCell"/>
</dbReference>
<evidence type="ECO:0000256" key="6">
    <source>
        <dbReference type="ARBA" id="ARBA00023002"/>
    </source>
</evidence>
<proteinExistence type="inferred from homology"/>
<evidence type="ECO:0000256" key="5">
    <source>
        <dbReference type="ARBA" id="ARBA00022989"/>
    </source>
</evidence>
<keyword evidence="7 10" id="KW-0472">Membrane</keyword>
<keyword evidence="4" id="KW-0874">Quinone</keyword>
<feature type="transmembrane region" description="Helical" evidence="10">
    <location>
        <begin position="109"/>
        <end position="129"/>
    </location>
</feature>
<feature type="transmembrane region" description="Helical" evidence="10">
    <location>
        <begin position="181"/>
        <end position="200"/>
    </location>
</feature>
<evidence type="ECO:0000259" key="11">
    <source>
        <dbReference type="SMART" id="SM00756"/>
    </source>
</evidence>
<dbReference type="Pfam" id="PF07884">
    <property type="entry name" value="VKOR"/>
    <property type="match status" value="1"/>
</dbReference>
<evidence type="ECO:0000256" key="10">
    <source>
        <dbReference type="SAM" id="Phobius"/>
    </source>
</evidence>
<evidence type="ECO:0000256" key="1">
    <source>
        <dbReference type="ARBA" id="ARBA00004141"/>
    </source>
</evidence>
<keyword evidence="9" id="KW-0676">Redox-active center</keyword>
<protein>
    <recommendedName>
        <fullName evidence="11">Vitamin K epoxide reductase domain-containing protein</fullName>
    </recommendedName>
</protein>
<keyword evidence="8" id="KW-1015">Disulfide bond</keyword>
<feature type="transmembrane region" description="Helical" evidence="10">
    <location>
        <begin position="135"/>
        <end position="160"/>
    </location>
</feature>
<dbReference type="EMBL" id="JNSK01000048">
    <property type="protein sequence ID" value="KGA17183.1"/>
    <property type="molecule type" value="Genomic_DNA"/>
</dbReference>
<dbReference type="SMART" id="SM00756">
    <property type="entry name" value="VKc"/>
    <property type="match status" value="1"/>
</dbReference>
<keyword evidence="3 10" id="KW-0812">Transmembrane</keyword>
<name>A0A094SFY4_9ZZZZ</name>
<dbReference type="InterPro" id="IPR041714">
    <property type="entry name" value="VKOR_Actinobacteria"/>
</dbReference>
<feature type="transmembrane region" description="Helical" evidence="10">
    <location>
        <begin position="17"/>
        <end position="36"/>
    </location>
</feature>
<comment type="subcellular location">
    <subcellularLocation>
        <location evidence="1">Membrane</location>
        <topology evidence="1">Multi-pass membrane protein</topology>
    </subcellularLocation>
</comment>